<evidence type="ECO:0000256" key="9">
    <source>
        <dbReference type="RuleBase" id="RU000688"/>
    </source>
</evidence>
<keyword evidence="10" id="KW-1003">Cell membrane</keyword>
<proteinExistence type="inferred from homology"/>
<feature type="transmembrane region" description="Helical" evidence="10">
    <location>
        <begin position="26"/>
        <end position="49"/>
    </location>
</feature>
<accession>A0A1U7S6W0</accession>
<dbReference type="FunFam" id="1.20.1070.10:FF:000003">
    <property type="entry name" value="Olfactory receptor"/>
    <property type="match status" value="1"/>
</dbReference>
<dbReference type="Gene3D" id="1.20.1070.10">
    <property type="entry name" value="Rhodopsin 7-helix transmembrane proteins"/>
    <property type="match status" value="1"/>
</dbReference>
<comment type="similarity">
    <text evidence="9">Belongs to the G-protein coupled receptor 1 family.</text>
</comment>
<evidence type="ECO:0000313" key="13">
    <source>
        <dbReference type="RefSeq" id="XP_006032311.1"/>
    </source>
</evidence>
<dbReference type="GO" id="GO:0004930">
    <property type="term" value="F:G protein-coupled receptor activity"/>
    <property type="evidence" value="ECO:0007669"/>
    <property type="project" value="UniProtKB-KW"/>
</dbReference>
<dbReference type="SUPFAM" id="SSF81321">
    <property type="entry name" value="Family A G protein-coupled receptor-like"/>
    <property type="match status" value="1"/>
</dbReference>
<feature type="transmembrane region" description="Helical" evidence="10">
    <location>
        <begin position="236"/>
        <end position="259"/>
    </location>
</feature>
<dbReference type="RefSeq" id="XP_006032311.1">
    <property type="nucleotide sequence ID" value="XM_006032249.1"/>
</dbReference>
<gene>
    <name evidence="13" type="primary">LOC102381338</name>
</gene>
<organism evidence="12 13">
    <name type="scientific">Alligator sinensis</name>
    <name type="common">Chinese alligator</name>
    <dbReference type="NCBI Taxonomy" id="38654"/>
    <lineage>
        <taxon>Eukaryota</taxon>
        <taxon>Metazoa</taxon>
        <taxon>Chordata</taxon>
        <taxon>Craniata</taxon>
        <taxon>Vertebrata</taxon>
        <taxon>Euteleostomi</taxon>
        <taxon>Archelosauria</taxon>
        <taxon>Archosauria</taxon>
        <taxon>Crocodylia</taxon>
        <taxon>Alligatoridae</taxon>
        <taxon>Alligatorinae</taxon>
        <taxon>Alligator</taxon>
    </lineage>
</organism>
<dbReference type="PRINTS" id="PR00245">
    <property type="entry name" value="OLFACTORYR"/>
</dbReference>
<dbReference type="eggNOG" id="ENOG502RF13">
    <property type="taxonomic scope" value="Eukaryota"/>
</dbReference>
<evidence type="ECO:0000256" key="7">
    <source>
        <dbReference type="ARBA" id="ARBA00023170"/>
    </source>
</evidence>
<dbReference type="AlphaFoldDB" id="A0A1U7S6W0"/>
<feature type="transmembrane region" description="Helical" evidence="10">
    <location>
        <begin position="271"/>
        <end position="291"/>
    </location>
</feature>
<reference evidence="13" key="1">
    <citation type="submission" date="2025-08" db="UniProtKB">
        <authorList>
            <consortium name="RefSeq"/>
        </authorList>
    </citation>
    <scope>IDENTIFICATION</scope>
</reference>
<feature type="transmembrane region" description="Helical" evidence="10">
    <location>
        <begin position="90"/>
        <end position="119"/>
    </location>
</feature>
<feature type="transmembrane region" description="Helical" evidence="10">
    <location>
        <begin position="61"/>
        <end position="78"/>
    </location>
</feature>
<protein>
    <recommendedName>
        <fullName evidence="10">Olfactory receptor</fullName>
    </recommendedName>
</protein>
<dbReference type="InterPro" id="IPR017452">
    <property type="entry name" value="GPCR_Rhodpsn_7TM"/>
</dbReference>
<dbReference type="KEGG" id="asn:102381338"/>
<evidence type="ECO:0000256" key="1">
    <source>
        <dbReference type="ARBA" id="ARBA00002936"/>
    </source>
</evidence>
<comment type="function">
    <text evidence="1">Odorant receptor.</text>
</comment>
<dbReference type="CDD" id="cd15417">
    <property type="entry name" value="7tmA_OR5A1-like"/>
    <property type="match status" value="1"/>
</dbReference>
<evidence type="ECO:0000256" key="3">
    <source>
        <dbReference type="ARBA" id="ARBA00022692"/>
    </source>
</evidence>
<keyword evidence="3 9" id="KW-0812">Transmembrane</keyword>
<feature type="domain" description="G-protein coupled receptors family 1 profile" evidence="11">
    <location>
        <begin position="40"/>
        <end position="289"/>
    </location>
</feature>
<dbReference type="PROSITE" id="PS50262">
    <property type="entry name" value="G_PROTEIN_RECEP_F1_2"/>
    <property type="match status" value="1"/>
</dbReference>
<dbReference type="GeneID" id="102381338"/>
<comment type="subcellular location">
    <subcellularLocation>
        <location evidence="10">Cell membrane</location>
        <topology evidence="10">Multi-pass membrane protein</topology>
    </subcellularLocation>
    <subcellularLocation>
        <location evidence="2">Membrane</location>
        <topology evidence="2">Multi-pass membrane protein</topology>
    </subcellularLocation>
</comment>
<keyword evidence="5 9" id="KW-0297">G-protein coupled receptor</keyword>
<keyword evidence="7 9" id="KW-0675">Receptor</keyword>
<keyword evidence="6 10" id="KW-0472">Membrane</keyword>
<feature type="transmembrane region" description="Helical" evidence="10">
    <location>
        <begin position="196"/>
        <end position="224"/>
    </location>
</feature>
<keyword evidence="12" id="KW-1185">Reference proteome</keyword>
<dbReference type="Pfam" id="PF13853">
    <property type="entry name" value="7tm_4"/>
    <property type="match status" value="1"/>
</dbReference>
<name>A0A1U7S6W0_ALLSI</name>
<dbReference type="PROSITE" id="PS00237">
    <property type="entry name" value="G_PROTEIN_RECEP_F1_1"/>
    <property type="match status" value="1"/>
</dbReference>
<dbReference type="GO" id="GO:0004984">
    <property type="term" value="F:olfactory receptor activity"/>
    <property type="evidence" value="ECO:0007669"/>
    <property type="project" value="InterPro"/>
</dbReference>
<evidence type="ECO:0000256" key="5">
    <source>
        <dbReference type="ARBA" id="ARBA00023040"/>
    </source>
</evidence>
<dbReference type="Proteomes" id="UP000189705">
    <property type="component" value="Unplaced"/>
</dbReference>
<keyword evidence="10" id="KW-0552">Olfaction</keyword>
<keyword evidence="10" id="KW-0716">Sensory transduction</keyword>
<dbReference type="PANTHER" id="PTHR48018">
    <property type="entry name" value="OLFACTORY RECEPTOR"/>
    <property type="match status" value="1"/>
</dbReference>
<dbReference type="InterPro" id="IPR000725">
    <property type="entry name" value="Olfact_rcpt"/>
</dbReference>
<dbReference type="GO" id="GO:0005886">
    <property type="term" value="C:plasma membrane"/>
    <property type="evidence" value="ECO:0007669"/>
    <property type="project" value="UniProtKB-SubCell"/>
</dbReference>
<sequence>MERNCNQETEFLFTGLTDHHIYQIPLFLLFLAVYLITMVANIGLIFLIWVDSRLHTPMYFFLRYLAFVDLCYSTVITPKMLSDSLTESKIISYIGCGVQVFHFTVFVVTEGFLLATMAYDRYVAISSPLLYSVIMSPKLRVQLIVGSFSIGCVNGMTQTVNMSYLSFCGSKVIEHFFCDIPPLISLSENDSTINQIILLASTILFGLSSGVIVFISYIFILSTILRIRSTESKHKAFNTCTSHLTAVCIFYGTALFVYLKPSSKDSKPEDKWAPVFYTVVIPMLNPLIYSLRNKEVKDALRRVISKNISFNTVN</sequence>
<evidence type="ECO:0000259" key="11">
    <source>
        <dbReference type="PROSITE" id="PS50262"/>
    </source>
</evidence>
<evidence type="ECO:0000256" key="2">
    <source>
        <dbReference type="ARBA" id="ARBA00004141"/>
    </source>
</evidence>
<keyword evidence="4 10" id="KW-1133">Transmembrane helix</keyword>
<keyword evidence="8 9" id="KW-0807">Transducer</keyword>
<evidence type="ECO:0000256" key="4">
    <source>
        <dbReference type="ARBA" id="ARBA00022989"/>
    </source>
</evidence>
<dbReference type="PRINTS" id="PR00237">
    <property type="entry name" value="GPCRRHODOPSN"/>
</dbReference>
<dbReference type="InParanoid" id="A0A1U7S6W0"/>
<evidence type="ECO:0000256" key="6">
    <source>
        <dbReference type="ARBA" id="ARBA00023136"/>
    </source>
</evidence>
<evidence type="ECO:0000256" key="8">
    <source>
        <dbReference type="ARBA" id="ARBA00023224"/>
    </source>
</evidence>
<dbReference type="InterPro" id="IPR000276">
    <property type="entry name" value="GPCR_Rhodpsn"/>
</dbReference>
<evidence type="ECO:0000256" key="10">
    <source>
        <dbReference type="RuleBase" id="RU363047"/>
    </source>
</evidence>
<evidence type="ECO:0000313" key="12">
    <source>
        <dbReference type="Proteomes" id="UP000189705"/>
    </source>
</evidence>